<dbReference type="PROSITE" id="PS00723">
    <property type="entry name" value="POLYPRENYL_SYNTHASE_1"/>
    <property type="match status" value="1"/>
</dbReference>
<dbReference type="Proteomes" id="UP000199136">
    <property type="component" value="Unassembled WGS sequence"/>
</dbReference>
<evidence type="ECO:0000256" key="1">
    <source>
        <dbReference type="ARBA" id="ARBA00001946"/>
    </source>
</evidence>
<dbReference type="Pfam" id="PF00348">
    <property type="entry name" value="polyprenyl_synt"/>
    <property type="match status" value="1"/>
</dbReference>
<dbReference type="EMBL" id="FOXW01000007">
    <property type="protein sequence ID" value="SFQ40212.1"/>
    <property type="molecule type" value="Genomic_DNA"/>
</dbReference>
<evidence type="ECO:0000313" key="8">
    <source>
        <dbReference type="Proteomes" id="UP000199136"/>
    </source>
</evidence>
<evidence type="ECO:0000256" key="2">
    <source>
        <dbReference type="ARBA" id="ARBA00006706"/>
    </source>
</evidence>
<accession>A0A1I5Y7K1</accession>
<dbReference type="SUPFAM" id="SSF48576">
    <property type="entry name" value="Terpenoid synthases"/>
    <property type="match status" value="1"/>
</dbReference>
<evidence type="ECO:0000313" key="7">
    <source>
        <dbReference type="EMBL" id="SFQ40212.1"/>
    </source>
</evidence>
<keyword evidence="4" id="KW-0479">Metal-binding</keyword>
<dbReference type="PROSITE" id="PS00444">
    <property type="entry name" value="POLYPRENYL_SYNTHASE_2"/>
    <property type="match status" value="1"/>
</dbReference>
<reference evidence="7 8" key="1">
    <citation type="submission" date="2016-10" db="EMBL/GenBank/DDBJ databases">
        <authorList>
            <person name="de Groot N.N."/>
        </authorList>
    </citation>
    <scope>NUCLEOTIDE SEQUENCE [LARGE SCALE GENOMIC DNA]</scope>
    <source>
        <strain evidence="7 8">DSM 20581</strain>
    </source>
</reference>
<dbReference type="GO" id="GO:0004659">
    <property type="term" value="F:prenyltransferase activity"/>
    <property type="evidence" value="ECO:0007669"/>
    <property type="project" value="InterPro"/>
</dbReference>
<evidence type="ECO:0000256" key="5">
    <source>
        <dbReference type="ARBA" id="ARBA00022842"/>
    </source>
</evidence>
<dbReference type="OrthoDB" id="9805316at2"/>
<dbReference type="CDD" id="cd00685">
    <property type="entry name" value="Trans_IPPS_HT"/>
    <property type="match status" value="1"/>
</dbReference>
<keyword evidence="5" id="KW-0460">Magnesium</keyword>
<keyword evidence="8" id="KW-1185">Reference proteome</keyword>
<comment type="cofactor">
    <cofactor evidence="1">
        <name>Mg(2+)</name>
        <dbReference type="ChEBI" id="CHEBI:18420"/>
    </cofactor>
</comment>
<comment type="similarity">
    <text evidence="2 6">Belongs to the FPP/GGPP synthase family.</text>
</comment>
<protein>
    <submittedName>
        <fullName evidence="7">Heptaprenyl diphosphate synthase</fullName>
    </submittedName>
</protein>
<name>A0A1I5Y7K1_9LACT</name>
<dbReference type="PANTHER" id="PTHR12001:SF69">
    <property type="entry name" value="ALL TRANS-POLYPRENYL-DIPHOSPHATE SYNTHASE PDSS1"/>
    <property type="match status" value="1"/>
</dbReference>
<dbReference type="GO" id="GO:0008299">
    <property type="term" value="P:isoprenoid biosynthetic process"/>
    <property type="evidence" value="ECO:0007669"/>
    <property type="project" value="InterPro"/>
</dbReference>
<gene>
    <name evidence="7" type="ORF">SAMN04488506_1808</name>
</gene>
<dbReference type="InterPro" id="IPR000092">
    <property type="entry name" value="Polyprenyl_synt"/>
</dbReference>
<organism evidence="7 8">
    <name type="scientific">Desemzia incerta</name>
    <dbReference type="NCBI Taxonomy" id="82801"/>
    <lineage>
        <taxon>Bacteria</taxon>
        <taxon>Bacillati</taxon>
        <taxon>Bacillota</taxon>
        <taxon>Bacilli</taxon>
        <taxon>Lactobacillales</taxon>
        <taxon>Carnobacteriaceae</taxon>
        <taxon>Desemzia</taxon>
    </lineage>
</organism>
<keyword evidence="3 6" id="KW-0808">Transferase</keyword>
<dbReference type="AlphaFoldDB" id="A0A1I5Y7K1"/>
<dbReference type="InterPro" id="IPR033749">
    <property type="entry name" value="Polyprenyl_synt_CS"/>
</dbReference>
<dbReference type="Gene3D" id="1.10.600.10">
    <property type="entry name" value="Farnesyl Diphosphate Synthase"/>
    <property type="match status" value="1"/>
</dbReference>
<sequence length="325" mass="37212">MKIHPMWKKYPSLQAELKACNALIEKNITIKNKDVNQKITELLSSGGKMLRPAYTIMFSQYKKDADSKKAQAIAAAIEVLHLATLVHDDVIDESPLRRGQETINSRYDNRVAVYTGDYLFTVCFRLLSDYVEDAGALQLDNNGMEKILIGELNQMDMTFNPKMTMRNYIHQIQGKTAQLFALSCYAGAYEEGSEKLAKAAYQIGNNIGLAFQIIDDILDYTQKTDVMGKPIMNDFKKGIYTAPLLFAMQENRRAFEPYIAKKEQISEEELEEVYHLIQQYRGEEKAKELADKYTQKALKQIERLPDNPVKEQLLIITEQALMRNN</sequence>
<proteinExistence type="inferred from homology"/>
<evidence type="ECO:0000256" key="6">
    <source>
        <dbReference type="RuleBase" id="RU004466"/>
    </source>
</evidence>
<dbReference type="GO" id="GO:0046872">
    <property type="term" value="F:metal ion binding"/>
    <property type="evidence" value="ECO:0007669"/>
    <property type="project" value="UniProtKB-KW"/>
</dbReference>
<dbReference type="STRING" id="82801.SAMN04488506_1808"/>
<evidence type="ECO:0000256" key="3">
    <source>
        <dbReference type="ARBA" id="ARBA00022679"/>
    </source>
</evidence>
<dbReference type="InterPro" id="IPR008949">
    <property type="entry name" value="Isoprenoid_synthase_dom_sf"/>
</dbReference>
<evidence type="ECO:0000256" key="4">
    <source>
        <dbReference type="ARBA" id="ARBA00022723"/>
    </source>
</evidence>
<dbReference type="PANTHER" id="PTHR12001">
    <property type="entry name" value="GERANYLGERANYL PYROPHOSPHATE SYNTHASE"/>
    <property type="match status" value="1"/>
</dbReference>
<dbReference type="RefSeq" id="WP_092480843.1">
    <property type="nucleotide sequence ID" value="NZ_FOXW01000007.1"/>
</dbReference>
<dbReference type="SFLD" id="SFLDS00005">
    <property type="entry name" value="Isoprenoid_Synthase_Type_I"/>
    <property type="match status" value="1"/>
</dbReference>